<comment type="subcellular location">
    <subcellularLocation>
        <location evidence="1">Cell membrane</location>
        <topology evidence="1">Multi-pass membrane protein</topology>
    </subcellularLocation>
</comment>
<reference evidence="12" key="1">
    <citation type="submission" date="2021-02" db="EMBL/GenBank/DDBJ databases">
        <authorList>
            <person name="Nowell W R."/>
        </authorList>
    </citation>
    <scope>NUCLEOTIDE SEQUENCE</scope>
</reference>
<dbReference type="EMBL" id="CAJOBA010046787">
    <property type="protein sequence ID" value="CAF4193767.1"/>
    <property type="molecule type" value="Genomic_DNA"/>
</dbReference>
<feature type="transmembrane region" description="Helical" evidence="9">
    <location>
        <begin position="339"/>
        <end position="358"/>
    </location>
</feature>
<evidence type="ECO:0000256" key="2">
    <source>
        <dbReference type="ARBA" id="ARBA00022475"/>
    </source>
</evidence>
<dbReference type="PROSITE" id="PS50262">
    <property type="entry name" value="G_PROTEIN_RECEP_F1_2"/>
    <property type="match status" value="1"/>
</dbReference>
<dbReference type="PANTHER" id="PTHR24230">
    <property type="entry name" value="G-PROTEIN COUPLED RECEPTOR"/>
    <property type="match status" value="1"/>
</dbReference>
<evidence type="ECO:0000256" key="8">
    <source>
        <dbReference type="ARBA" id="ARBA00023224"/>
    </source>
</evidence>
<evidence type="ECO:0000313" key="11">
    <source>
        <dbReference type="EMBL" id="CAF1385745.1"/>
    </source>
</evidence>
<evidence type="ECO:0000256" key="5">
    <source>
        <dbReference type="ARBA" id="ARBA00023040"/>
    </source>
</evidence>
<feature type="transmembrane region" description="Helical" evidence="9">
    <location>
        <begin position="82"/>
        <end position="105"/>
    </location>
</feature>
<dbReference type="GO" id="GO:0007218">
    <property type="term" value="P:neuropeptide signaling pathway"/>
    <property type="evidence" value="ECO:0007669"/>
    <property type="project" value="TreeGrafter"/>
</dbReference>
<sequence>MKRFAFLEQQHTTNNATSPAGMRTSRPFLLMLRATRRKLKYETFRFLQQQHTTKNVRSPAGMRTSVNDQEDMADLQFIIVVSYQYICPILVILGTIGNSFNLFIFTRNSLRKSSCSIYFITESIIDLCCLYIIVPVKYLTLGFNYDPTIGSDGFCKFYSYLSCVIQLISSWLRIIICVDRYTISSANTKIRNFSQRKITKYTIPLICIVSFLLYFHTLFYFEQTSIKTGPTTSFLICYARQGWYKQFFNAYQACISSLLTPICIMLFGLLTFQNILKQRRQINTTVRTQLHRQRDRQMLNIMLMQSTVYLLLSLPYYLALISQSFSSIQTPIQTFLVRSFLLVSFFNFIIGILVNTLVAKIYRTEVLKILNQITKTLFHSTIIERRYLLEQTDRNTFTLTQLNRPNTKRKSKSQLTSMKINNN</sequence>
<dbReference type="Proteomes" id="UP000677228">
    <property type="component" value="Unassembled WGS sequence"/>
</dbReference>
<dbReference type="InterPro" id="IPR000276">
    <property type="entry name" value="GPCR_Rhodpsn"/>
</dbReference>
<keyword evidence="7" id="KW-0675">Receptor</keyword>
<dbReference type="Proteomes" id="UP000682733">
    <property type="component" value="Unassembled WGS sequence"/>
</dbReference>
<keyword evidence="6 9" id="KW-0472">Membrane</keyword>
<feature type="transmembrane region" description="Helical" evidence="9">
    <location>
        <begin position="250"/>
        <end position="276"/>
    </location>
</feature>
<keyword evidence="8" id="KW-0807">Transducer</keyword>
<feature type="transmembrane region" description="Helical" evidence="9">
    <location>
        <begin position="117"/>
        <end position="138"/>
    </location>
</feature>
<evidence type="ECO:0000313" key="13">
    <source>
        <dbReference type="Proteomes" id="UP000682733"/>
    </source>
</evidence>
<gene>
    <name evidence="11" type="ORF">OVA965_LOCUS32328</name>
    <name evidence="12" type="ORF">TMI583_LOCUS33184</name>
</gene>
<organism evidence="12 13">
    <name type="scientific">Didymodactylos carnosus</name>
    <dbReference type="NCBI Taxonomy" id="1234261"/>
    <lineage>
        <taxon>Eukaryota</taxon>
        <taxon>Metazoa</taxon>
        <taxon>Spiralia</taxon>
        <taxon>Gnathifera</taxon>
        <taxon>Rotifera</taxon>
        <taxon>Eurotatoria</taxon>
        <taxon>Bdelloidea</taxon>
        <taxon>Philodinida</taxon>
        <taxon>Philodinidae</taxon>
        <taxon>Didymodactylos</taxon>
    </lineage>
</organism>
<proteinExistence type="predicted"/>
<feature type="transmembrane region" description="Helical" evidence="9">
    <location>
        <begin position="297"/>
        <end position="319"/>
    </location>
</feature>
<keyword evidence="3 9" id="KW-0812">Transmembrane</keyword>
<dbReference type="GO" id="GO:0005886">
    <property type="term" value="C:plasma membrane"/>
    <property type="evidence" value="ECO:0007669"/>
    <property type="project" value="UniProtKB-SubCell"/>
</dbReference>
<dbReference type="InterPro" id="IPR017452">
    <property type="entry name" value="GPCR_Rhodpsn_7TM"/>
</dbReference>
<protein>
    <recommendedName>
        <fullName evidence="10">G-protein coupled receptors family 1 profile domain-containing protein</fullName>
    </recommendedName>
</protein>
<dbReference type="SUPFAM" id="SSF81321">
    <property type="entry name" value="Family A G protein-coupled receptor-like"/>
    <property type="match status" value="1"/>
</dbReference>
<dbReference type="EMBL" id="CAJNOK010025089">
    <property type="protein sequence ID" value="CAF1385745.1"/>
    <property type="molecule type" value="Genomic_DNA"/>
</dbReference>
<accession>A0A8S2RYN2</accession>
<evidence type="ECO:0000256" key="3">
    <source>
        <dbReference type="ARBA" id="ARBA00022692"/>
    </source>
</evidence>
<keyword evidence="2" id="KW-1003">Cell membrane</keyword>
<dbReference type="Gene3D" id="1.20.1070.10">
    <property type="entry name" value="Rhodopsin 7-helix transmembrane proteins"/>
    <property type="match status" value="1"/>
</dbReference>
<feature type="transmembrane region" description="Helical" evidence="9">
    <location>
        <begin position="158"/>
        <end position="178"/>
    </location>
</feature>
<evidence type="ECO:0000256" key="4">
    <source>
        <dbReference type="ARBA" id="ARBA00022989"/>
    </source>
</evidence>
<evidence type="ECO:0000256" key="9">
    <source>
        <dbReference type="SAM" id="Phobius"/>
    </source>
</evidence>
<dbReference type="PANTHER" id="PTHR24230:SF158">
    <property type="entry name" value="G-PROTEIN COUPLED RECEPTORS FAMILY 1 PROFILE DOMAIN-CONTAINING PROTEIN"/>
    <property type="match status" value="1"/>
</dbReference>
<dbReference type="GO" id="GO:0008528">
    <property type="term" value="F:G protein-coupled peptide receptor activity"/>
    <property type="evidence" value="ECO:0007669"/>
    <property type="project" value="TreeGrafter"/>
</dbReference>
<keyword evidence="4 9" id="KW-1133">Transmembrane helix</keyword>
<comment type="caution">
    <text evidence="12">The sequence shown here is derived from an EMBL/GenBank/DDBJ whole genome shotgun (WGS) entry which is preliminary data.</text>
</comment>
<feature type="transmembrane region" description="Helical" evidence="9">
    <location>
        <begin position="198"/>
        <end position="221"/>
    </location>
</feature>
<evidence type="ECO:0000256" key="7">
    <source>
        <dbReference type="ARBA" id="ARBA00023170"/>
    </source>
</evidence>
<evidence type="ECO:0000259" key="10">
    <source>
        <dbReference type="PROSITE" id="PS50262"/>
    </source>
</evidence>
<name>A0A8S2RYN2_9BILA</name>
<evidence type="ECO:0000313" key="12">
    <source>
        <dbReference type="EMBL" id="CAF4193767.1"/>
    </source>
</evidence>
<dbReference type="AlphaFoldDB" id="A0A8S2RYN2"/>
<dbReference type="Pfam" id="PF00001">
    <property type="entry name" value="7tm_1"/>
    <property type="match status" value="1"/>
</dbReference>
<evidence type="ECO:0000256" key="1">
    <source>
        <dbReference type="ARBA" id="ARBA00004651"/>
    </source>
</evidence>
<keyword evidence="5" id="KW-0297">G-protein coupled receptor</keyword>
<feature type="domain" description="G-protein coupled receptors family 1 profile" evidence="10">
    <location>
        <begin position="97"/>
        <end position="359"/>
    </location>
</feature>
<evidence type="ECO:0000256" key="6">
    <source>
        <dbReference type="ARBA" id="ARBA00023136"/>
    </source>
</evidence>